<organism evidence="1 2">
    <name type="scientific">Sciurus vulgaris</name>
    <name type="common">Eurasian red squirrel</name>
    <dbReference type="NCBI Taxonomy" id="55149"/>
    <lineage>
        <taxon>Eukaryota</taxon>
        <taxon>Metazoa</taxon>
        <taxon>Chordata</taxon>
        <taxon>Craniata</taxon>
        <taxon>Vertebrata</taxon>
        <taxon>Euteleostomi</taxon>
        <taxon>Mammalia</taxon>
        <taxon>Eutheria</taxon>
        <taxon>Euarchontoglires</taxon>
        <taxon>Glires</taxon>
        <taxon>Rodentia</taxon>
        <taxon>Sciuromorpha</taxon>
        <taxon>Sciuridae</taxon>
        <taxon>Sciurinae</taxon>
        <taxon>Sciurini</taxon>
        <taxon>Sciurus</taxon>
    </lineage>
</organism>
<dbReference type="InterPro" id="IPR016024">
    <property type="entry name" value="ARM-type_fold"/>
</dbReference>
<dbReference type="PANTHER" id="PTHR37679:SF1">
    <property type="entry name" value="ARMADILLO-LIKE HELICAL DOMAIN-CONTAINING PROTEIN 2"/>
    <property type="match status" value="1"/>
</dbReference>
<gene>
    <name evidence="1" type="primary">ARMH2</name>
</gene>
<dbReference type="InterPro" id="IPR040268">
    <property type="entry name" value="ARMH2"/>
</dbReference>
<protein>
    <submittedName>
        <fullName evidence="1">Armadillo like helical domain containing 2</fullName>
    </submittedName>
</protein>
<dbReference type="InterPro" id="IPR011989">
    <property type="entry name" value="ARM-like"/>
</dbReference>
<dbReference type="Proteomes" id="UP000694564">
    <property type="component" value="Chromosome 7"/>
</dbReference>
<dbReference type="Gene3D" id="1.25.10.10">
    <property type="entry name" value="Leucine-rich Repeat Variant"/>
    <property type="match status" value="1"/>
</dbReference>
<keyword evidence="2" id="KW-1185">Reference proteome</keyword>
<name>A0A8D2JJ56_SCIVU</name>
<dbReference type="SUPFAM" id="SSF48371">
    <property type="entry name" value="ARM repeat"/>
    <property type="match status" value="1"/>
</dbReference>
<dbReference type="AlphaFoldDB" id="A0A8D2JJ56"/>
<dbReference type="GeneTree" id="ENSGT00530000068834"/>
<dbReference type="PANTHER" id="PTHR37679">
    <property type="entry name" value="ARMADILLO-LIKE HELICAL DOMAIN-CONTAINING PROTEIN 2"/>
    <property type="match status" value="1"/>
</dbReference>
<dbReference type="Pfam" id="PF17822">
    <property type="entry name" value="ARMH2"/>
    <property type="match status" value="1"/>
</dbReference>
<accession>A0A8D2JJ56</accession>
<proteinExistence type="predicted"/>
<dbReference type="Ensembl" id="ENSSVLT00005017838.1">
    <property type="protein sequence ID" value="ENSSVLP00005016046.1"/>
    <property type="gene ID" value="ENSSVLG00005012864.1"/>
</dbReference>
<dbReference type="OrthoDB" id="5971936at2759"/>
<reference evidence="1" key="1">
    <citation type="submission" date="2025-08" db="UniProtKB">
        <authorList>
            <consortium name="Ensembl"/>
        </authorList>
    </citation>
    <scope>IDENTIFICATION</scope>
</reference>
<reference evidence="1" key="2">
    <citation type="submission" date="2025-09" db="UniProtKB">
        <authorList>
            <consortium name="Ensembl"/>
        </authorList>
    </citation>
    <scope>IDENTIFICATION</scope>
</reference>
<sequence>QRATEARPSCTMTKRQLYKCLQNFWNVTIKSCFAEEEKEEVHISSAESIFHKEKMLALGHILKNPLLPFETRAQAAQKIGLLAFTGGPIAGKFAADYMKEIADLLQNEEVVPKVKVLLLQSVACWCYLNPVSQRKARRLRFIPILTQFLESHVQSTIKSEVNNHLLVKFWTCYALSVMTCNNVSFVRELKDHSSLKCNLQILASENWSGWPENFAEVLYFLIGFHRN</sequence>
<evidence type="ECO:0000313" key="2">
    <source>
        <dbReference type="Proteomes" id="UP000694564"/>
    </source>
</evidence>
<evidence type="ECO:0000313" key="1">
    <source>
        <dbReference type="Ensembl" id="ENSSVLP00005016046.1"/>
    </source>
</evidence>